<evidence type="ECO:0000313" key="2">
    <source>
        <dbReference type="WBParaSite" id="HCON_00144410-00001"/>
    </source>
</evidence>
<keyword evidence="1" id="KW-1185">Reference proteome</keyword>
<name>A0A7I5ECR0_HAECO</name>
<sequence length="101" mass="11379">MRYNDDRWTRAVTDWIPRNIKRTPGRPPTRWSDFFTKALNERNVDPRGPGAIGPLWFVTGKNGNVTGARSKKSTMNGMTGDTGDAEVKAREKLKITTITTK</sequence>
<dbReference type="Proteomes" id="UP000025227">
    <property type="component" value="Unplaced"/>
</dbReference>
<dbReference type="WBParaSite" id="HCON_00144410-00001">
    <property type="protein sequence ID" value="HCON_00144410-00001"/>
    <property type="gene ID" value="HCON_00144410"/>
</dbReference>
<proteinExistence type="predicted"/>
<protein>
    <submittedName>
        <fullName evidence="2">Transposase</fullName>
    </submittedName>
</protein>
<organism evidence="1 2">
    <name type="scientific">Haemonchus contortus</name>
    <name type="common">Barber pole worm</name>
    <dbReference type="NCBI Taxonomy" id="6289"/>
    <lineage>
        <taxon>Eukaryota</taxon>
        <taxon>Metazoa</taxon>
        <taxon>Ecdysozoa</taxon>
        <taxon>Nematoda</taxon>
        <taxon>Chromadorea</taxon>
        <taxon>Rhabditida</taxon>
        <taxon>Rhabditina</taxon>
        <taxon>Rhabditomorpha</taxon>
        <taxon>Strongyloidea</taxon>
        <taxon>Trichostrongylidae</taxon>
        <taxon>Haemonchus</taxon>
    </lineage>
</organism>
<dbReference type="AlphaFoldDB" id="A0A7I5ECR0"/>
<dbReference type="OMA" id="WIPRDDR"/>
<accession>A0A7I5ECR0</accession>
<evidence type="ECO:0000313" key="1">
    <source>
        <dbReference type="Proteomes" id="UP000025227"/>
    </source>
</evidence>
<reference evidence="2" key="1">
    <citation type="submission" date="2020-12" db="UniProtKB">
        <authorList>
            <consortium name="WormBaseParasite"/>
        </authorList>
    </citation>
    <scope>IDENTIFICATION</scope>
    <source>
        <strain evidence="2">MHco3</strain>
    </source>
</reference>